<evidence type="ECO:0000256" key="10">
    <source>
        <dbReference type="ARBA" id="ARBA00039095"/>
    </source>
</evidence>
<evidence type="ECO:0000259" key="13">
    <source>
        <dbReference type="Pfam" id="PF07005"/>
    </source>
</evidence>
<reference evidence="15 16" key="1">
    <citation type="submission" date="2020-12" db="EMBL/GenBank/DDBJ databases">
        <title>Microbacterium sp. HY060.</title>
        <authorList>
            <person name="Zhou J."/>
        </authorList>
    </citation>
    <scope>NUCLEOTIDE SEQUENCE [LARGE SCALE GENOMIC DNA]</scope>
    <source>
        <strain evidence="15 16">HY60</strain>
    </source>
</reference>
<keyword evidence="16" id="KW-1185">Reference proteome</keyword>
<evidence type="ECO:0000313" key="16">
    <source>
        <dbReference type="Proteomes" id="UP000662814"/>
    </source>
</evidence>
<dbReference type="InterPro" id="IPR010737">
    <property type="entry name" value="4-carb_acid_sugar_kinase_N"/>
</dbReference>
<dbReference type="Gene3D" id="3.40.50.10840">
    <property type="entry name" value="Putative sugar-binding, N-terminal domain"/>
    <property type="match status" value="1"/>
</dbReference>
<dbReference type="EMBL" id="CP061169">
    <property type="protein sequence ID" value="QPZ38232.1"/>
    <property type="molecule type" value="Genomic_DNA"/>
</dbReference>
<keyword evidence="6" id="KW-0119">Carbohydrate metabolism</keyword>
<name>A0ABX6YHJ3_9MICO</name>
<dbReference type="NCBIfam" id="NF043035">
    <property type="entry name" value="OxoTetrKin"/>
    <property type="match status" value="1"/>
</dbReference>
<evidence type="ECO:0000259" key="14">
    <source>
        <dbReference type="Pfam" id="PF17042"/>
    </source>
</evidence>
<comment type="catalytic activity">
    <reaction evidence="8">
        <text>3-dehydro-D-erythronate + ATP = 3-dehydro-4-O-phospho-D-erythronate + ADP + H(+)</text>
        <dbReference type="Rhea" id="RHEA:52556"/>
        <dbReference type="ChEBI" id="CHEBI:15378"/>
        <dbReference type="ChEBI" id="CHEBI:30616"/>
        <dbReference type="ChEBI" id="CHEBI:57958"/>
        <dbReference type="ChEBI" id="CHEBI:136593"/>
        <dbReference type="ChEBI" id="CHEBI:456216"/>
        <dbReference type="EC" id="2.7.1.217"/>
    </reaction>
</comment>
<dbReference type="InterPro" id="IPR031475">
    <property type="entry name" value="NBD_C"/>
</dbReference>
<evidence type="ECO:0000256" key="11">
    <source>
        <dbReference type="ARBA" id="ARBA00039461"/>
    </source>
</evidence>
<evidence type="ECO:0000256" key="6">
    <source>
        <dbReference type="ARBA" id="ARBA00023277"/>
    </source>
</evidence>
<keyword evidence="3" id="KW-0547">Nucleotide-binding</keyword>
<proteinExistence type="inferred from homology"/>
<dbReference type="Pfam" id="PF17042">
    <property type="entry name" value="NBD_C"/>
    <property type="match status" value="1"/>
</dbReference>
<evidence type="ECO:0000256" key="4">
    <source>
        <dbReference type="ARBA" id="ARBA00022777"/>
    </source>
</evidence>
<evidence type="ECO:0000256" key="3">
    <source>
        <dbReference type="ARBA" id="ARBA00022741"/>
    </source>
</evidence>
<dbReference type="GO" id="GO:0016301">
    <property type="term" value="F:kinase activity"/>
    <property type="evidence" value="ECO:0007669"/>
    <property type="project" value="UniProtKB-KW"/>
</dbReference>
<evidence type="ECO:0000256" key="8">
    <source>
        <dbReference type="ARBA" id="ARBA00036346"/>
    </source>
</evidence>
<dbReference type="InterPro" id="IPR037051">
    <property type="entry name" value="4-carb_acid_sugar_kinase_N_sf"/>
</dbReference>
<comment type="catalytic activity">
    <reaction evidence="7">
        <text>3-dehydro-L-erythronate + ATP = 3-dehydro-4-O-phospho-L-erythronate + ADP + H(+)</text>
        <dbReference type="Rhea" id="RHEA:52552"/>
        <dbReference type="ChEBI" id="CHEBI:15378"/>
        <dbReference type="ChEBI" id="CHEBI:30616"/>
        <dbReference type="ChEBI" id="CHEBI:136592"/>
        <dbReference type="ChEBI" id="CHEBI:136670"/>
        <dbReference type="ChEBI" id="CHEBI:456216"/>
        <dbReference type="EC" id="2.7.1.217"/>
    </reaction>
</comment>
<dbReference type="Pfam" id="PF07005">
    <property type="entry name" value="SBD_N"/>
    <property type="match status" value="1"/>
</dbReference>
<evidence type="ECO:0000313" key="15">
    <source>
        <dbReference type="EMBL" id="QPZ38232.1"/>
    </source>
</evidence>
<evidence type="ECO:0000256" key="2">
    <source>
        <dbReference type="ARBA" id="ARBA00022679"/>
    </source>
</evidence>
<evidence type="ECO:0000256" key="5">
    <source>
        <dbReference type="ARBA" id="ARBA00022840"/>
    </source>
</evidence>
<dbReference type="SUPFAM" id="SSF142764">
    <property type="entry name" value="YgbK-like"/>
    <property type="match status" value="1"/>
</dbReference>
<evidence type="ECO:0000256" key="9">
    <source>
        <dbReference type="ARBA" id="ARBA00037335"/>
    </source>
</evidence>
<dbReference type="RefSeq" id="WP_166987079.1">
    <property type="nucleotide sequence ID" value="NZ_CP061169.1"/>
</dbReference>
<comment type="similarity">
    <text evidence="1">Belongs to the four-carbon acid sugar kinase family.</text>
</comment>
<comment type="function">
    <text evidence="9">Catalyzes the ATP-dependent phosphorylation of 3-oxo-tetronate to 3-oxo-tetronate 4-phosphate.</text>
</comment>
<keyword evidence="4 15" id="KW-0418">Kinase</keyword>
<gene>
    <name evidence="15" type="ORF">HCR76_15815</name>
</gene>
<dbReference type="Gene3D" id="3.40.980.20">
    <property type="entry name" value="Four-carbon acid sugar kinase, nucleotide binding domain"/>
    <property type="match status" value="1"/>
</dbReference>
<evidence type="ECO:0000256" key="7">
    <source>
        <dbReference type="ARBA" id="ARBA00035898"/>
    </source>
</evidence>
<protein>
    <recommendedName>
        <fullName evidence="11">3-oxo-tetronate kinase</fullName>
        <ecNumber evidence="10">2.7.1.217</ecNumber>
    </recommendedName>
    <alternativeName>
        <fullName evidence="12">3-dehydrotetronate 4-kinase</fullName>
    </alternativeName>
</protein>
<keyword evidence="2" id="KW-0808">Transferase</keyword>
<feature type="domain" description="Four-carbon acid sugar kinase N-terminal" evidence="13">
    <location>
        <begin position="4"/>
        <end position="231"/>
    </location>
</feature>
<organism evidence="15 16">
    <name type="scientific">Paramicrobacterium chengjingii</name>
    <dbReference type="NCBI Taxonomy" id="2769067"/>
    <lineage>
        <taxon>Bacteria</taxon>
        <taxon>Bacillati</taxon>
        <taxon>Actinomycetota</taxon>
        <taxon>Actinomycetes</taxon>
        <taxon>Micrococcales</taxon>
        <taxon>Microbacteriaceae</taxon>
        <taxon>Paramicrobacterium</taxon>
    </lineage>
</organism>
<dbReference type="Proteomes" id="UP000662814">
    <property type="component" value="Chromosome"/>
</dbReference>
<dbReference type="InterPro" id="IPR050007">
    <property type="entry name" value="OtnK"/>
</dbReference>
<evidence type="ECO:0000256" key="12">
    <source>
        <dbReference type="ARBA" id="ARBA00041377"/>
    </source>
</evidence>
<feature type="domain" description="Four-carbon acid sugar kinase nucleotide binding" evidence="14">
    <location>
        <begin position="251"/>
        <end position="407"/>
    </location>
</feature>
<sequence>MSQLGAIADDFTGATDLATNLAAHGFRTLVVTEHGVRSGALTMSTAEQFDAIVCALKTRTAPTEQAVQDSLDAVNALREAGCSRYYVKYCSTFDSTDRGNIGTVLDAVSSELGADRVVVVPSFPANGRTVEGGMLRVHGDLLENSPMRHHPLTPMARSRVSELLQPQTSHSVAEIHLDIVRRGPDDVAAALSGQSARYVVVDAVADSDLVAIAQATRDSILVSGGSGLALGLSGPLASDAAQIPHVTGRRLVLAGSASEATRGQVNHAKHQLPWFKINTEKLMDDEQAVLTESLAWLAAQPDDAPALIYAVDSLSDVKGSSPETAESIERLFGSIASHSTHGDLNVSQLIVAGGETSGAVVSALGIDRMSVGPQIAPGICWAHARTSAGAHVNLALKSGNFGDENMFATAWEVLER</sequence>
<keyword evidence="5" id="KW-0067">ATP-binding</keyword>
<dbReference type="EC" id="2.7.1.217" evidence="10"/>
<dbReference type="InterPro" id="IPR042213">
    <property type="entry name" value="NBD_C_sf"/>
</dbReference>
<evidence type="ECO:0000256" key="1">
    <source>
        <dbReference type="ARBA" id="ARBA00005715"/>
    </source>
</evidence>
<accession>A0ABX6YHJ3</accession>